<dbReference type="GO" id="GO:0005524">
    <property type="term" value="F:ATP binding"/>
    <property type="evidence" value="ECO:0007669"/>
    <property type="project" value="UniProtKB-KW"/>
</dbReference>
<dbReference type="InterPro" id="IPR003439">
    <property type="entry name" value="ABC_transporter-like_ATP-bd"/>
</dbReference>
<evidence type="ECO:0000256" key="4">
    <source>
        <dbReference type="ARBA" id="ARBA00022692"/>
    </source>
</evidence>
<name>A0A4V1IS97_9FUNG</name>
<evidence type="ECO:0000256" key="8">
    <source>
        <dbReference type="ARBA" id="ARBA00023136"/>
    </source>
</evidence>
<dbReference type="Proteomes" id="UP000269721">
    <property type="component" value="Unassembled WGS sequence"/>
</dbReference>
<dbReference type="InterPro" id="IPR013525">
    <property type="entry name" value="ABC2_TM"/>
</dbReference>
<evidence type="ECO:0000256" key="3">
    <source>
        <dbReference type="ARBA" id="ARBA00022448"/>
    </source>
</evidence>
<protein>
    <submittedName>
        <fullName evidence="11">Brefeldin A resistance protein</fullName>
    </submittedName>
</protein>
<keyword evidence="4 9" id="KW-0812">Transmembrane</keyword>
<dbReference type="SUPFAM" id="SSF52540">
    <property type="entry name" value="P-loop containing nucleoside triphosphate hydrolases"/>
    <property type="match status" value="1"/>
</dbReference>
<dbReference type="PROSITE" id="PS50893">
    <property type="entry name" value="ABC_TRANSPORTER_2"/>
    <property type="match status" value="1"/>
</dbReference>
<evidence type="ECO:0000313" key="11">
    <source>
        <dbReference type="EMBL" id="RKO92797.1"/>
    </source>
</evidence>
<dbReference type="OrthoDB" id="245989at2759"/>
<evidence type="ECO:0000313" key="12">
    <source>
        <dbReference type="Proteomes" id="UP000269721"/>
    </source>
</evidence>
<organism evidence="11 12">
    <name type="scientific">Blyttiomyces helicus</name>
    <dbReference type="NCBI Taxonomy" id="388810"/>
    <lineage>
        <taxon>Eukaryota</taxon>
        <taxon>Fungi</taxon>
        <taxon>Fungi incertae sedis</taxon>
        <taxon>Chytridiomycota</taxon>
        <taxon>Chytridiomycota incertae sedis</taxon>
        <taxon>Chytridiomycetes</taxon>
        <taxon>Chytridiomycetes incertae sedis</taxon>
        <taxon>Blyttiomyces</taxon>
    </lineage>
</organism>
<evidence type="ECO:0000259" key="10">
    <source>
        <dbReference type="PROSITE" id="PS50893"/>
    </source>
</evidence>
<proteinExistence type="inferred from homology"/>
<dbReference type="Pfam" id="PF19055">
    <property type="entry name" value="ABC2_membrane_7"/>
    <property type="match status" value="1"/>
</dbReference>
<dbReference type="InterPro" id="IPR034003">
    <property type="entry name" value="ABCG_PDR_2"/>
</dbReference>
<keyword evidence="6" id="KW-0067">ATP-binding</keyword>
<keyword evidence="12" id="KW-1185">Reference proteome</keyword>
<comment type="similarity">
    <text evidence="2">Belongs to the ABC transporter superfamily. ABCG family. PDR (TC 3.A.1.205) subfamily.</text>
</comment>
<dbReference type="Gene3D" id="3.40.50.300">
    <property type="entry name" value="P-loop containing nucleotide triphosphate hydrolases"/>
    <property type="match status" value="1"/>
</dbReference>
<keyword evidence="5" id="KW-0547">Nucleotide-binding</keyword>
<dbReference type="SMART" id="SM00382">
    <property type="entry name" value="AAA"/>
    <property type="match status" value="1"/>
</dbReference>
<dbReference type="InterPro" id="IPR027417">
    <property type="entry name" value="P-loop_NTPase"/>
</dbReference>
<feature type="transmembrane region" description="Helical" evidence="9">
    <location>
        <begin position="370"/>
        <end position="392"/>
    </location>
</feature>
<feature type="transmembrane region" description="Helical" evidence="9">
    <location>
        <begin position="341"/>
        <end position="358"/>
    </location>
</feature>
<dbReference type="InterPro" id="IPR003593">
    <property type="entry name" value="AAA+_ATPase"/>
</dbReference>
<evidence type="ECO:0000256" key="2">
    <source>
        <dbReference type="ARBA" id="ARBA00006012"/>
    </source>
</evidence>
<dbReference type="PANTHER" id="PTHR19241">
    <property type="entry name" value="ATP-BINDING CASSETTE TRANSPORTER"/>
    <property type="match status" value="1"/>
</dbReference>
<feature type="transmembrane region" description="Helical" evidence="9">
    <location>
        <begin position="413"/>
        <end position="436"/>
    </location>
</feature>
<keyword evidence="8 9" id="KW-0472">Membrane</keyword>
<dbReference type="GO" id="GO:0016887">
    <property type="term" value="F:ATP hydrolysis activity"/>
    <property type="evidence" value="ECO:0007669"/>
    <property type="project" value="InterPro"/>
</dbReference>
<dbReference type="GO" id="GO:0016020">
    <property type="term" value="C:membrane"/>
    <property type="evidence" value="ECO:0007669"/>
    <property type="project" value="UniProtKB-SubCell"/>
</dbReference>
<dbReference type="Pfam" id="PF00005">
    <property type="entry name" value="ABC_tran"/>
    <property type="match status" value="1"/>
</dbReference>
<keyword evidence="7 9" id="KW-1133">Transmembrane helix</keyword>
<dbReference type="FunFam" id="3.40.50.300:FF:000054">
    <property type="entry name" value="ABC multidrug transporter atrF"/>
    <property type="match status" value="1"/>
</dbReference>
<accession>A0A4V1IS97</accession>
<evidence type="ECO:0000256" key="5">
    <source>
        <dbReference type="ARBA" id="ARBA00022741"/>
    </source>
</evidence>
<gene>
    <name evidence="11" type="ORF">BDK51DRAFT_20036</name>
</gene>
<comment type="subcellular location">
    <subcellularLocation>
        <location evidence="1">Membrane</location>
        <topology evidence="1">Multi-pass membrane protein</topology>
    </subcellularLocation>
</comment>
<sequence>LLYSVPHPIDKQATLQLLDHVSGYACPGTLTALMGSSGAGKTTLLDVLAGRKTMGTIEGSVAVGNITHGPSFLKVSGYVEQIDVHNKDATVREALRFSAYLRQPKSVPTQEKDEYCEYVIGLLELDDLGDALIGDPVSGIGLSMEERKRLTIGIELAARPKILFLDEPTSGLDSQAAMNIVRLLENLAAEGQALVVTIHQPSATLFERFDRLLLLGRGGKTIYFGETGNNCQTLIDYFERNGADKCGAEENPAEYILDCIGAGATAAASQTDWFAIWKASPECQNEVQKAQRLRDESAAYVNNHPKEVAKTEETLQMDVLTFNQKTKLVMRRFFRSYWRSPEYNIIVGFILGFTFYQAPNTPSGASNRVFALYMTSILGVVVVNLVQPMFVLEREYSIREVSSGTYSALSFGISITTVEIPFAVLASSVFFLIFYWTVGLNTESDRVGYFYALLVNVVFSLFCVSFGQLVAAFTPNLLIASSIVPLCTSILSLFCGVTISYNAMPAFYSSWLYWIDPYHYFIEGLITNDLHGQAIVCDDRSLVAILPPNNTTCLAYMQSYLNVAPGQLLNPTATTTCQYCPMQFGDDYYATLSWSFDNRWRNFALIAGFYLFK</sequence>
<feature type="domain" description="ABC transporter" evidence="10">
    <location>
        <begin position="3"/>
        <end position="242"/>
    </location>
</feature>
<feature type="transmembrane region" description="Helical" evidence="9">
    <location>
        <begin position="477"/>
        <end position="501"/>
    </location>
</feature>
<evidence type="ECO:0000256" key="7">
    <source>
        <dbReference type="ARBA" id="ARBA00022989"/>
    </source>
</evidence>
<evidence type="ECO:0000256" key="1">
    <source>
        <dbReference type="ARBA" id="ARBA00004141"/>
    </source>
</evidence>
<feature type="non-terminal residue" evidence="11">
    <location>
        <position position="1"/>
    </location>
</feature>
<dbReference type="InterPro" id="IPR043926">
    <property type="entry name" value="ABCG_dom"/>
</dbReference>
<keyword evidence="3" id="KW-0813">Transport</keyword>
<dbReference type="EMBL" id="KZ994495">
    <property type="protein sequence ID" value="RKO92797.1"/>
    <property type="molecule type" value="Genomic_DNA"/>
</dbReference>
<evidence type="ECO:0000256" key="9">
    <source>
        <dbReference type="SAM" id="Phobius"/>
    </source>
</evidence>
<feature type="transmembrane region" description="Helical" evidence="9">
    <location>
        <begin position="448"/>
        <end position="470"/>
    </location>
</feature>
<dbReference type="AlphaFoldDB" id="A0A4V1IS97"/>
<dbReference type="GO" id="GO:0140359">
    <property type="term" value="F:ABC-type transporter activity"/>
    <property type="evidence" value="ECO:0007669"/>
    <property type="project" value="InterPro"/>
</dbReference>
<dbReference type="Pfam" id="PF01061">
    <property type="entry name" value="ABC2_membrane"/>
    <property type="match status" value="1"/>
</dbReference>
<dbReference type="CDD" id="cd03232">
    <property type="entry name" value="ABCG_PDR_domain2"/>
    <property type="match status" value="1"/>
</dbReference>
<evidence type="ECO:0000256" key="6">
    <source>
        <dbReference type="ARBA" id="ARBA00022840"/>
    </source>
</evidence>
<reference evidence="12" key="1">
    <citation type="journal article" date="2018" name="Nat. Microbiol.">
        <title>Leveraging single-cell genomics to expand the fungal tree of life.</title>
        <authorList>
            <person name="Ahrendt S.R."/>
            <person name="Quandt C.A."/>
            <person name="Ciobanu D."/>
            <person name="Clum A."/>
            <person name="Salamov A."/>
            <person name="Andreopoulos B."/>
            <person name="Cheng J.F."/>
            <person name="Woyke T."/>
            <person name="Pelin A."/>
            <person name="Henrissat B."/>
            <person name="Reynolds N.K."/>
            <person name="Benny G.L."/>
            <person name="Smith M.E."/>
            <person name="James T.Y."/>
            <person name="Grigoriev I.V."/>
        </authorList>
    </citation>
    <scope>NUCLEOTIDE SEQUENCE [LARGE SCALE GENOMIC DNA]</scope>
</reference>